<feature type="domain" description="Sushi" evidence="4">
    <location>
        <begin position="861"/>
        <end position="919"/>
    </location>
</feature>
<feature type="domain" description="Sushi" evidence="4">
    <location>
        <begin position="997"/>
        <end position="1055"/>
    </location>
</feature>
<keyword evidence="3" id="KW-0812">Transmembrane</keyword>
<evidence type="ECO:0000313" key="5">
    <source>
        <dbReference type="EMBL" id="WIA15067.1"/>
    </source>
</evidence>
<organism evidence="5 6">
    <name type="scientific">Tetradesmus obliquus</name>
    <name type="common">Green alga</name>
    <name type="synonym">Acutodesmus obliquus</name>
    <dbReference type="NCBI Taxonomy" id="3088"/>
    <lineage>
        <taxon>Eukaryota</taxon>
        <taxon>Viridiplantae</taxon>
        <taxon>Chlorophyta</taxon>
        <taxon>core chlorophytes</taxon>
        <taxon>Chlorophyceae</taxon>
        <taxon>CS clade</taxon>
        <taxon>Sphaeropleales</taxon>
        <taxon>Scenedesmaceae</taxon>
        <taxon>Tetradesmus</taxon>
    </lineage>
</organism>
<feature type="domain" description="Sushi" evidence="4">
    <location>
        <begin position="793"/>
        <end position="851"/>
    </location>
</feature>
<proteinExistence type="predicted"/>
<reference evidence="5 6" key="1">
    <citation type="submission" date="2023-05" db="EMBL/GenBank/DDBJ databases">
        <title>A 100% complete, gapless, phased diploid assembly of the Scenedesmus obliquus UTEX 3031 genome.</title>
        <authorList>
            <person name="Biondi T.C."/>
            <person name="Hanschen E.R."/>
            <person name="Kwon T."/>
            <person name="Eng W."/>
            <person name="Kruse C.P.S."/>
            <person name="Koehler S.I."/>
            <person name="Kunde Y."/>
            <person name="Gleasner C.D."/>
            <person name="You Mak K.T."/>
            <person name="Polle J."/>
            <person name="Hovde B.T."/>
            <person name="Starkenburg S.R."/>
        </authorList>
    </citation>
    <scope>NUCLEOTIDE SEQUENCE [LARGE SCALE GENOMIC DNA]</scope>
    <source>
        <strain evidence="5 6">DOE0152z</strain>
    </source>
</reference>
<evidence type="ECO:0000313" key="6">
    <source>
        <dbReference type="Proteomes" id="UP001244341"/>
    </source>
</evidence>
<keyword evidence="6" id="KW-1185">Reference proteome</keyword>
<feature type="domain" description="Sushi" evidence="4">
    <location>
        <begin position="929"/>
        <end position="987"/>
    </location>
</feature>
<gene>
    <name evidence="5" type="ORF">OEZ85_001765</name>
</gene>
<dbReference type="SMART" id="SM00032">
    <property type="entry name" value="CCP"/>
    <property type="match status" value="16"/>
</dbReference>
<feature type="transmembrane region" description="Helical" evidence="3">
    <location>
        <begin position="1557"/>
        <end position="1578"/>
    </location>
</feature>
<dbReference type="Proteomes" id="UP001244341">
    <property type="component" value="Chromosome 6b"/>
</dbReference>
<feature type="region of interest" description="Disordered" evidence="2">
    <location>
        <begin position="2478"/>
        <end position="2509"/>
    </location>
</feature>
<protein>
    <recommendedName>
        <fullName evidence="4">Sushi domain-containing protein</fullName>
    </recommendedName>
</protein>
<keyword evidence="3" id="KW-1133">Transmembrane helix</keyword>
<dbReference type="EMBL" id="CP126213">
    <property type="protein sequence ID" value="WIA15067.1"/>
    <property type="molecule type" value="Genomic_DNA"/>
</dbReference>
<keyword evidence="3" id="KW-0472">Membrane</keyword>
<evidence type="ECO:0000259" key="4">
    <source>
        <dbReference type="SMART" id="SM00032"/>
    </source>
</evidence>
<keyword evidence="1" id="KW-1015">Disulfide bond</keyword>
<name>A0ABY8U0V3_TETOB</name>
<feature type="domain" description="Sushi" evidence="4">
    <location>
        <begin position="521"/>
        <end position="579"/>
    </location>
</feature>
<feature type="domain" description="Sushi" evidence="4">
    <location>
        <begin position="46"/>
        <end position="103"/>
    </location>
</feature>
<feature type="domain" description="Sushi" evidence="4">
    <location>
        <begin position="249"/>
        <end position="307"/>
    </location>
</feature>
<feature type="domain" description="Sushi" evidence="4">
    <location>
        <begin position="453"/>
        <end position="511"/>
    </location>
</feature>
<evidence type="ECO:0000256" key="2">
    <source>
        <dbReference type="SAM" id="MobiDB-lite"/>
    </source>
</evidence>
<evidence type="ECO:0000256" key="3">
    <source>
        <dbReference type="SAM" id="Phobius"/>
    </source>
</evidence>
<feature type="domain" description="Sushi" evidence="4">
    <location>
        <begin position="725"/>
        <end position="783"/>
    </location>
</feature>
<feature type="domain" description="Sushi" evidence="4">
    <location>
        <begin position="657"/>
        <end position="715"/>
    </location>
</feature>
<feature type="domain" description="Sushi" evidence="4">
    <location>
        <begin position="181"/>
        <end position="239"/>
    </location>
</feature>
<feature type="compositionally biased region" description="Basic and acidic residues" evidence="2">
    <location>
        <begin position="2478"/>
        <end position="2490"/>
    </location>
</feature>
<accession>A0ABY8U0V3</accession>
<feature type="domain" description="Sushi" evidence="4">
    <location>
        <begin position="113"/>
        <end position="171"/>
    </location>
</feature>
<dbReference type="InterPro" id="IPR000436">
    <property type="entry name" value="Sushi_SCR_CCP_dom"/>
</dbReference>
<feature type="domain" description="Sushi" evidence="4">
    <location>
        <begin position="589"/>
        <end position="647"/>
    </location>
</feature>
<feature type="domain" description="Sushi" evidence="4">
    <location>
        <begin position="317"/>
        <end position="375"/>
    </location>
</feature>
<evidence type="ECO:0000256" key="1">
    <source>
        <dbReference type="ARBA" id="ARBA00023157"/>
    </source>
</evidence>
<feature type="domain" description="Sushi" evidence="4">
    <location>
        <begin position="1065"/>
        <end position="1123"/>
    </location>
</feature>
<feature type="domain" description="Sushi" evidence="4">
    <location>
        <begin position="385"/>
        <end position="443"/>
    </location>
</feature>
<sequence length="2509" mass="251923">MSAAFSSSTSTCAAYLPGQVHPPADTYDFVGTDVLTDAADPPTAQCTAQPVTIAGVTWTCPVPADPATTCDATCATDYTADPTPPSVTCGNDGTWGAPTGGKCSAPVSTAKQCADQPLADASLATWACTVPADASTTCDATCATDYTADPTPPSVTCGNDGTWGAPTGGKCSATVSTAKQCADQPLADASLATWACTVPADASTTCDATCATDYTADPTPPSVTCGNDGTWGAPTGGKCSAPVSTAKQCADQPLADASLATWACTVPADASTTCDATCATDYTADPTPPSVTCGNDGTWGAPTGGKCSAPVSTAKQCADQPLADASLATWACTVPADASTTCDATCATDYTADPTPPSVTCGNDGTWGAPTGGKCSAPVSTAKQCADQPLADASLATWACTVPADASTTCDATCATDYTADPTPPSVTCGNDGTWGAPTGGKCSAPVSTAKQCADQPLADASLATWACTVPADASTTCDATCATDYTADPTPPSVTCGNDGTWGAPTGGKCSAPVSTAKQCADQPLADASLATWACTVPADASTTCDATCATDYTADPTPPSVTCGNDGTWGAPTGGKCSAPVSTAKQCADQPLADASLATWACTVPADASTTCDATCATDYTADPTPPSVTCGNDGTWGAPTGGKCSAPVSTAKQCADQPLADASLATWACTVPADASTTCDATCATDYTADPTPPSVTCGNDGTWGAPTGGKCSAPVSTAKQCADQPLADASLATWACTVPADASTTCDATCATDYTADPTPPSVTCGNDGTWGAPTGGKCSAPVSTAKQCADQPLADASLATWACTVPADASTTCDATCATDYTADPTPPSVTCGNDGTWGAPTGGKCSAPVSTAKQCADQPLADASLATWACTVPADASTTCDATCATDYTADPTPPSVTCGNDGTWGAPTGGKCSAPVSTAKQCADQPLADASLATWACTVPADASTTCDATCATDYTADPTPPSVTCGNDGTWGAPTGGKCSAPVSTAKQCADQPLADASLATWACTVPADASTTCDATCATDYTADPTPPSVTCGNDGTWGAPTGGKCSAPVSTAKQCADQPLADASLATWACTVPADASTTCDATCATDYTADPTPPSVTCGNDGTWGAPTGGKCSAPAPAGSCSTNPTAGAGYTWTCDTTASGATCSAKTACLDRTEDTECATTAAPIQLTFMASGGLQDCMVYRTSLLTCEQGNATTNVNGTAKFLNATLGLYTVNPSASCKDRTTGQALRWTPSLAIAPPTTSAVITPLATLALAASRDTTLLDELKLTTQQAIGSRKVLAAVFKKYGYDEASIGIDLLTFKNATIARPMFAAFYGTNIQLAGLFSILSAALTPILPKPAVPATRRLLADSTSPAQAISEALTFNIYKMLAVTPATSLIDTTDISSLLAAAYADASAKVTGVAPVDAAKQTDFFKAVAKVVDNVDTRLRGMIVAAKAYDTGNDDASYTMPLATIMAIHSSVAEGVASTAVSQLATDLAAGTSLNLTARLTQLAEDFSAAALTLKFSSTGLTQSKVFSSLSTSSVTPSSLVNPASASTTVTVPSKPGLLGLLGLLGLIGLIGVIPAALSIPAGVLLIGSLLLAPTGSSVTGTSVGTLITNCINNVPVKDLAMLKTLNKDLPDTILQQIAVASVCLPGGMLYNSTNSTGVSNDTSFQVKDLPAGTVLVGNTNSNTTTVILPPGIEVNSSSLPNTTVIYVGTTTPADVNTGGATLPGDSWSVAPAPVDTCGKALPSIAPLSVTNAAPAGVASTKLQSALRGIGSLSNCAGDYYSYTALSDGDQAALKQDAYHFNRDYYGNMYKDFVTGGPDVGTVVTRGAFGVENVTGPGHLVASGAWKGSSENHNGEVNCLDSWTGLSVKIPVAGLTPFPSDAKSQESRAEQVVATPVTMATLGQGLANATVTELQAKYDAAYTGMGAKVAGMFTQGMINSDPLRMLNSTNASHVTSAVTVLAANAQALGAMTIVRALADCKGTLVSNELYAQWAAALLKAPVLEDVAKLTDVLKASRTCLPVDCASGAAKSFVAITAKAVSLKAFYKTSSVVPPSIQEDLLTITQIARVVQSDLYDSIKQCCSSTPESAAKPFDKYTSTNVASVISSASINTTAVLLESGSYTAAPAAVVPVMAGRLLNSASVKNCVGKYEVLPAKTVTLDLTTSSTGSFSITKPATAAYTFKSSYPGSTCVDSLTNVTVTFPFVLRMPAATDAAITAISLLTVPAASDPEVLATYASADNAGQAVPAYLWQHVYSMFGYGNFATNKQADFLSLGGTAFTKQNGKTSPLLVAVLGSNAQTMSTFVSTQKLMLGLLGSKYSEDDVAKAVVEAAYSTFKAVNAVNAAHTLTNKTNMVSMYMTTYKALKGSSSGATGRHLLQAALTDDQLGNIFGAVANTVSATNTQVQTAVTAATQAAADPTSTVDASALMVTVSQMAAVQQQSLAADVGTLATTFATDPSTDITTLQNAIGMKPETVAEARGSAEGRDGSTPREAWGANGAPRAQASLGQ</sequence>